<evidence type="ECO:0000313" key="2">
    <source>
        <dbReference type="EMBL" id="MCA0154279.1"/>
    </source>
</evidence>
<keyword evidence="1" id="KW-0472">Membrane</keyword>
<sequence>MIKFFRKIRYDLMEKNKTGKYLKYAIGEIILVVIGILIALQINNWNEKRKTTEIRNNYYQQVLKDLKKDSIYINRIIINLDSSLSKYQSYLEKLPKAEDINDFVLLFGSLDWTFEYITFNTNTLESLISTGDIKLMPDNIRNGLLDLRTTQNEINKVAIGNNEVFLRESQKAIGLGPINFALNINSKLSNQLIRKEDIVSAINMINGTFQLKVFTEKYLLAEMDKLLDSSKDLSELINEELNK</sequence>
<comment type="caution">
    <text evidence="2">The sequence shown here is derived from an EMBL/GenBank/DDBJ whole genome shotgun (WGS) entry which is preliminary data.</text>
</comment>
<evidence type="ECO:0000256" key="1">
    <source>
        <dbReference type="SAM" id="Phobius"/>
    </source>
</evidence>
<reference evidence="3" key="1">
    <citation type="submission" date="2023-07" db="EMBL/GenBank/DDBJ databases">
        <authorList>
            <person name="Yue Y."/>
        </authorList>
    </citation>
    <scope>NUCLEOTIDE SEQUENCE [LARGE SCALE GENOMIC DNA]</scope>
    <source>
        <strain evidence="3">2Y89</strain>
    </source>
</reference>
<keyword evidence="1" id="KW-0812">Transmembrane</keyword>
<keyword evidence="3" id="KW-1185">Reference proteome</keyword>
<dbReference type="EMBL" id="JAIUJS010000009">
    <property type="protein sequence ID" value="MCA0154279.1"/>
    <property type="molecule type" value="Genomic_DNA"/>
</dbReference>
<evidence type="ECO:0000313" key="3">
    <source>
        <dbReference type="Proteomes" id="UP001198402"/>
    </source>
</evidence>
<gene>
    <name evidence="2" type="ORF">LBV24_13705</name>
</gene>
<keyword evidence="1" id="KW-1133">Transmembrane helix</keyword>
<accession>A0ABS7Y2X2</accession>
<dbReference type="InterPro" id="IPR045749">
    <property type="entry name" value="DUF6090"/>
</dbReference>
<dbReference type="Proteomes" id="UP001198402">
    <property type="component" value="Unassembled WGS sequence"/>
</dbReference>
<feature type="transmembrane region" description="Helical" evidence="1">
    <location>
        <begin position="21"/>
        <end position="42"/>
    </location>
</feature>
<proteinExistence type="predicted"/>
<name>A0ABS7Y2X2_9FLAO</name>
<organism evidence="2 3">
    <name type="scientific">Winogradskyella vincentii</name>
    <dbReference type="NCBI Taxonomy" id="2877122"/>
    <lineage>
        <taxon>Bacteria</taxon>
        <taxon>Pseudomonadati</taxon>
        <taxon>Bacteroidota</taxon>
        <taxon>Flavobacteriia</taxon>
        <taxon>Flavobacteriales</taxon>
        <taxon>Flavobacteriaceae</taxon>
        <taxon>Winogradskyella</taxon>
    </lineage>
</organism>
<dbReference type="RefSeq" id="WP_224479227.1">
    <property type="nucleotide sequence ID" value="NZ_JAIUJS010000009.1"/>
</dbReference>
<protein>
    <submittedName>
        <fullName evidence="2">Uncharacterized protein</fullName>
    </submittedName>
</protein>
<dbReference type="Pfam" id="PF19578">
    <property type="entry name" value="DUF6090"/>
    <property type="match status" value="1"/>
</dbReference>